<dbReference type="GO" id="GO:0015630">
    <property type="term" value="C:microtubule cytoskeleton"/>
    <property type="evidence" value="ECO:0007669"/>
    <property type="project" value="TreeGrafter"/>
</dbReference>
<dbReference type="SUPFAM" id="SSF52540">
    <property type="entry name" value="P-loop containing nucleoside triphosphate hydrolases"/>
    <property type="match status" value="1"/>
</dbReference>
<keyword evidence="6" id="KW-1185">Reference proteome</keyword>
<keyword evidence="1" id="KW-0547">Nucleotide-binding</keyword>
<feature type="domain" description="AAA ATPase AAA+ lid" evidence="4">
    <location>
        <begin position="17"/>
        <end position="55"/>
    </location>
</feature>
<feature type="domain" description="Spastin/Vps4 C-terminal" evidence="3">
    <location>
        <begin position="60"/>
        <end position="107"/>
    </location>
</feature>
<dbReference type="PANTHER" id="PTHR23074">
    <property type="entry name" value="AAA DOMAIN-CONTAINING"/>
    <property type="match status" value="1"/>
</dbReference>
<dbReference type="PANTHER" id="PTHR23074:SF19">
    <property type="entry name" value="KATANIN P60 ATPASE-CONTAINING SUBUNIT A1"/>
    <property type="match status" value="1"/>
</dbReference>
<evidence type="ECO:0000313" key="6">
    <source>
        <dbReference type="Proteomes" id="UP000649617"/>
    </source>
</evidence>
<dbReference type="AlphaFoldDB" id="A0A812RKN5"/>
<dbReference type="EMBL" id="CAJNIZ010020891">
    <property type="protein sequence ID" value="CAE7446403.1"/>
    <property type="molecule type" value="Genomic_DNA"/>
</dbReference>
<dbReference type="Gene3D" id="1.10.8.60">
    <property type="match status" value="1"/>
</dbReference>
<proteinExistence type="predicted"/>
<evidence type="ECO:0000259" key="4">
    <source>
        <dbReference type="Pfam" id="PF17862"/>
    </source>
</evidence>
<accession>A0A812RKN5</accession>
<evidence type="ECO:0000256" key="2">
    <source>
        <dbReference type="ARBA" id="ARBA00022840"/>
    </source>
</evidence>
<dbReference type="InterPro" id="IPR041569">
    <property type="entry name" value="AAA_lid_3"/>
</dbReference>
<name>A0A812RKN5_SYMPI</name>
<dbReference type="GO" id="GO:0005524">
    <property type="term" value="F:ATP binding"/>
    <property type="evidence" value="ECO:0007669"/>
    <property type="project" value="UniProtKB-KW"/>
</dbReference>
<dbReference type="OrthoDB" id="5334845at2759"/>
<dbReference type="Proteomes" id="UP000649617">
    <property type="component" value="Unassembled WGS sequence"/>
</dbReference>
<protein>
    <submittedName>
        <fullName evidence="5">KATNA1 protein</fullName>
    </submittedName>
</protein>
<evidence type="ECO:0000313" key="5">
    <source>
        <dbReference type="EMBL" id="CAE7446403.1"/>
    </source>
</evidence>
<keyword evidence="2" id="KW-0067">ATP-binding</keyword>
<comment type="caution">
    <text evidence="5">The sequence shown here is derived from an EMBL/GenBank/DDBJ whole genome shotgun (WGS) entry which is preliminary data.</text>
</comment>
<dbReference type="Pfam" id="PF17862">
    <property type="entry name" value="AAA_lid_3"/>
    <property type="match status" value="1"/>
</dbReference>
<dbReference type="InterPro" id="IPR050304">
    <property type="entry name" value="MT-severing_AAA_ATPase"/>
</dbReference>
<sequence>RNQLFEINLKEVKLGADVAVKGLVDKTKGYSGADVTNVCREAAMMGLRRRMQQARKEGKSLQELNNLKQEVDVPVTQADFLEAISNVNRSVGNEDLQRFTDWMKEFGSV</sequence>
<evidence type="ECO:0000259" key="3">
    <source>
        <dbReference type="Pfam" id="PF09336"/>
    </source>
</evidence>
<reference evidence="5" key="1">
    <citation type="submission" date="2021-02" db="EMBL/GenBank/DDBJ databases">
        <authorList>
            <person name="Dougan E. K."/>
            <person name="Rhodes N."/>
            <person name="Thang M."/>
            <person name="Chan C."/>
        </authorList>
    </citation>
    <scope>NUCLEOTIDE SEQUENCE</scope>
</reference>
<organism evidence="5 6">
    <name type="scientific">Symbiodinium pilosum</name>
    <name type="common">Dinoflagellate</name>
    <dbReference type="NCBI Taxonomy" id="2952"/>
    <lineage>
        <taxon>Eukaryota</taxon>
        <taxon>Sar</taxon>
        <taxon>Alveolata</taxon>
        <taxon>Dinophyceae</taxon>
        <taxon>Suessiales</taxon>
        <taxon>Symbiodiniaceae</taxon>
        <taxon>Symbiodinium</taxon>
    </lineage>
</organism>
<gene>
    <name evidence="5" type="primary">KATNA1</name>
    <name evidence="5" type="ORF">SPIL2461_LOCUS10878</name>
</gene>
<dbReference type="GO" id="GO:0051013">
    <property type="term" value="P:microtubule severing"/>
    <property type="evidence" value="ECO:0007669"/>
    <property type="project" value="TreeGrafter"/>
</dbReference>
<dbReference type="GO" id="GO:0016887">
    <property type="term" value="F:ATP hydrolysis activity"/>
    <property type="evidence" value="ECO:0007669"/>
    <property type="project" value="TreeGrafter"/>
</dbReference>
<dbReference type="InterPro" id="IPR027417">
    <property type="entry name" value="P-loop_NTPase"/>
</dbReference>
<dbReference type="InterPro" id="IPR015415">
    <property type="entry name" value="Spast_Vps4_C"/>
</dbReference>
<evidence type="ECO:0000256" key="1">
    <source>
        <dbReference type="ARBA" id="ARBA00022741"/>
    </source>
</evidence>
<dbReference type="Pfam" id="PF09336">
    <property type="entry name" value="Vps4_C"/>
    <property type="match status" value="1"/>
</dbReference>
<feature type="non-terminal residue" evidence="5">
    <location>
        <position position="109"/>
    </location>
</feature>